<reference evidence="2 3" key="1">
    <citation type="submission" date="2018-03" db="EMBL/GenBank/DDBJ databases">
        <authorList>
            <person name="Keele B.F."/>
        </authorList>
    </citation>
    <scope>NUCLEOTIDE SEQUENCE [LARGE SCALE GENOMIC DNA]</scope>
    <source>
        <strain evidence="2 3">CECT 8599</strain>
    </source>
</reference>
<dbReference type="Proteomes" id="UP000244880">
    <property type="component" value="Unassembled WGS sequence"/>
</dbReference>
<evidence type="ECO:0000256" key="1">
    <source>
        <dbReference type="SAM" id="SignalP"/>
    </source>
</evidence>
<keyword evidence="1" id="KW-0732">Signal</keyword>
<dbReference type="AlphaFoldDB" id="A0A2R8BF42"/>
<feature type="chain" id="PRO_5015320027" evidence="1">
    <location>
        <begin position="24"/>
        <end position="176"/>
    </location>
</feature>
<dbReference type="EMBL" id="OMOR01000001">
    <property type="protein sequence ID" value="SPH21722.1"/>
    <property type="molecule type" value="Genomic_DNA"/>
</dbReference>
<evidence type="ECO:0000313" key="2">
    <source>
        <dbReference type="EMBL" id="SPH21722.1"/>
    </source>
</evidence>
<dbReference type="RefSeq" id="WP_108828771.1">
    <property type="nucleotide sequence ID" value="NZ_OMOR01000001.1"/>
</dbReference>
<gene>
    <name evidence="2" type="ORF">ASD8599_02473</name>
</gene>
<sequence>MTVRLSFISCGLAALVGAVPALACSIAQPDWNKRVKHSDTCSFYYAGANDMGAGKDAVDQGNGLVSQELSFFFASGMAVVDCTSATSAIVWAKSPPQDEQTSCGETLPISAHLPPKGALDVSGIGSVAGLVQFAAANGFKTTADANDLNKNQRHKDRFDAFCGCKLHYPESAGAKK</sequence>
<dbReference type="OrthoDB" id="7774855at2"/>
<keyword evidence="3" id="KW-1185">Reference proteome</keyword>
<name>A0A2R8BF42_9RHOB</name>
<feature type="signal peptide" evidence="1">
    <location>
        <begin position="1"/>
        <end position="23"/>
    </location>
</feature>
<proteinExistence type="predicted"/>
<evidence type="ECO:0000313" key="3">
    <source>
        <dbReference type="Proteomes" id="UP000244880"/>
    </source>
</evidence>
<protein>
    <submittedName>
        <fullName evidence="2">Uncharacterized protein</fullName>
    </submittedName>
</protein>
<accession>A0A2R8BF42</accession>
<organism evidence="2 3">
    <name type="scientific">Ascidiaceihabitans donghaensis</name>
    <dbReference type="NCBI Taxonomy" id="1510460"/>
    <lineage>
        <taxon>Bacteria</taxon>
        <taxon>Pseudomonadati</taxon>
        <taxon>Pseudomonadota</taxon>
        <taxon>Alphaproteobacteria</taxon>
        <taxon>Rhodobacterales</taxon>
        <taxon>Paracoccaceae</taxon>
        <taxon>Ascidiaceihabitans</taxon>
    </lineage>
</organism>